<evidence type="ECO:0000313" key="2">
    <source>
        <dbReference type="EMBL" id="GER49083.1"/>
    </source>
</evidence>
<dbReference type="OrthoDB" id="784393at2759"/>
<keyword evidence="3" id="KW-1185">Reference proteome</keyword>
<dbReference type="SUPFAM" id="SSF50978">
    <property type="entry name" value="WD40 repeat-like"/>
    <property type="match status" value="1"/>
</dbReference>
<accession>A0A5A7QUP6</accession>
<reference evidence="3" key="1">
    <citation type="journal article" date="2019" name="Curr. Biol.">
        <title>Genome Sequence of Striga asiatica Provides Insight into the Evolution of Plant Parasitism.</title>
        <authorList>
            <person name="Yoshida S."/>
            <person name="Kim S."/>
            <person name="Wafula E.K."/>
            <person name="Tanskanen J."/>
            <person name="Kim Y.M."/>
            <person name="Honaas L."/>
            <person name="Yang Z."/>
            <person name="Spallek T."/>
            <person name="Conn C.E."/>
            <person name="Ichihashi Y."/>
            <person name="Cheong K."/>
            <person name="Cui S."/>
            <person name="Der J.P."/>
            <person name="Gundlach H."/>
            <person name="Jiao Y."/>
            <person name="Hori C."/>
            <person name="Ishida J.K."/>
            <person name="Kasahara H."/>
            <person name="Kiba T."/>
            <person name="Kim M.S."/>
            <person name="Koo N."/>
            <person name="Laohavisit A."/>
            <person name="Lee Y.H."/>
            <person name="Lumba S."/>
            <person name="McCourt P."/>
            <person name="Mortimer J.C."/>
            <person name="Mutuku J.M."/>
            <person name="Nomura T."/>
            <person name="Sasaki-Sekimoto Y."/>
            <person name="Seto Y."/>
            <person name="Wang Y."/>
            <person name="Wakatake T."/>
            <person name="Sakakibara H."/>
            <person name="Demura T."/>
            <person name="Yamaguchi S."/>
            <person name="Yoneyama K."/>
            <person name="Manabe R.I."/>
            <person name="Nelson D.C."/>
            <person name="Schulman A.H."/>
            <person name="Timko M.P."/>
            <person name="dePamphilis C.W."/>
            <person name="Choi D."/>
            <person name="Shirasu K."/>
        </authorList>
    </citation>
    <scope>NUCLEOTIDE SEQUENCE [LARGE SCALE GENOMIC DNA]</scope>
    <source>
        <strain evidence="3">cv. UVA1</strain>
    </source>
</reference>
<dbReference type="Gene3D" id="2.130.10.10">
    <property type="entry name" value="YVTN repeat-like/Quinoprotein amine dehydrogenase"/>
    <property type="match status" value="1"/>
</dbReference>
<dbReference type="PANTHER" id="PTHR12299:SF78">
    <property type="entry name" value="RGG REPEATS NUCLEAR RNA BINDING PROTEIN C"/>
    <property type="match status" value="1"/>
</dbReference>
<feature type="region of interest" description="Disordered" evidence="1">
    <location>
        <begin position="159"/>
        <end position="198"/>
    </location>
</feature>
<protein>
    <submittedName>
        <fullName evidence="2">Nuclear RNA binding protein</fullName>
    </submittedName>
</protein>
<proteinExistence type="predicted"/>
<dbReference type="EMBL" id="BKCP01008404">
    <property type="protein sequence ID" value="GER49083.1"/>
    <property type="molecule type" value="Genomic_DNA"/>
</dbReference>
<dbReference type="PANTHER" id="PTHR12299">
    <property type="entry name" value="HYALURONIC ACID-BINDING PROTEIN 4"/>
    <property type="match status" value="1"/>
</dbReference>
<dbReference type="Proteomes" id="UP000325081">
    <property type="component" value="Unassembled WGS sequence"/>
</dbReference>
<dbReference type="InterPro" id="IPR036322">
    <property type="entry name" value="WD40_repeat_dom_sf"/>
</dbReference>
<name>A0A5A7QUP6_STRAF</name>
<dbReference type="InterPro" id="IPR015943">
    <property type="entry name" value="WD40/YVTN_repeat-like_dom_sf"/>
</dbReference>
<dbReference type="InterPro" id="IPR039764">
    <property type="entry name" value="HABP4/SERBP1-like"/>
</dbReference>
<dbReference type="GO" id="GO:0005737">
    <property type="term" value="C:cytoplasm"/>
    <property type="evidence" value="ECO:0007669"/>
    <property type="project" value="TreeGrafter"/>
</dbReference>
<gene>
    <name evidence="2" type="ORF">STAS_26294</name>
</gene>
<comment type="caution">
    <text evidence="2">The sequence shown here is derived from an EMBL/GenBank/DDBJ whole genome shotgun (WGS) entry which is preliminary data.</text>
</comment>
<evidence type="ECO:0000256" key="1">
    <source>
        <dbReference type="SAM" id="MobiDB-lite"/>
    </source>
</evidence>
<dbReference type="GO" id="GO:0005634">
    <property type="term" value="C:nucleus"/>
    <property type="evidence" value="ECO:0007669"/>
    <property type="project" value="TreeGrafter"/>
</dbReference>
<dbReference type="AlphaFoldDB" id="A0A5A7QUP6"/>
<dbReference type="GO" id="GO:0003729">
    <property type="term" value="F:mRNA binding"/>
    <property type="evidence" value="ECO:0007669"/>
    <property type="project" value="TreeGrafter"/>
</dbReference>
<sequence length="198" mass="21742">MRFINRGGKLSVGIFYDQNISKKIYINVNISFFLQTLSRAQSQAPPTPTGPPPASDVCVGVFLSYSYESGRILLLIQSSDPPTSAPASDDRTVQIWDARVAECVKTLKGHADMNSLLTRYPAPLHLNVDKELESIQILSNKKNDDEVFTKLGSDKDKCKEATEKAKKSVSRNELLKPANGENYYRGGGPGRGRGHGGR</sequence>
<evidence type="ECO:0000313" key="3">
    <source>
        <dbReference type="Proteomes" id="UP000325081"/>
    </source>
</evidence>
<organism evidence="2 3">
    <name type="scientific">Striga asiatica</name>
    <name type="common">Asiatic witchweed</name>
    <name type="synonym">Buchnera asiatica</name>
    <dbReference type="NCBI Taxonomy" id="4170"/>
    <lineage>
        <taxon>Eukaryota</taxon>
        <taxon>Viridiplantae</taxon>
        <taxon>Streptophyta</taxon>
        <taxon>Embryophyta</taxon>
        <taxon>Tracheophyta</taxon>
        <taxon>Spermatophyta</taxon>
        <taxon>Magnoliopsida</taxon>
        <taxon>eudicotyledons</taxon>
        <taxon>Gunneridae</taxon>
        <taxon>Pentapetalae</taxon>
        <taxon>asterids</taxon>
        <taxon>lamiids</taxon>
        <taxon>Lamiales</taxon>
        <taxon>Orobanchaceae</taxon>
        <taxon>Buchnereae</taxon>
        <taxon>Striga</taxon>
    </lineage>
</organism>